<evidence type="ECO:0008006" key="4">
    <source>
        <dbReference type="Google" id="ProtNLM"/>
    </source>
</evidence>
<organism evidence="2 3">
    <name type="scientific">Haloquadratum walsbyi J07HQW2</name>
    <dbReference type="NCBI Taxonomy" id="1238425"/>
    <lineage>
        <taxon>Archaea</taxon>
        <taxon>Methanobacteriati</taxon>
        <taxon>Methanobacteriota</taxon>
        <taxon>Stenosarchaea group</taxon>
        <taxon>Halobacteria</taxon>
        <taxon>Halobacteriales</taxon>
        <taxon>Haloferacaceae</taxon>
        <taxon>Haloquadratum</taxon>
    </lineage>
</organism>
<feature type="transmembrane region" description="Helical" evidence="1">
    <location>
        <begin position="12"/>
        <end position="34"/>
    </location>
</feature>
<dbReference type="HOGENOM" id="CLU_1754633_0_0_2"/>
<evidence type="ECO:0000313" key="3">
    <source>
        <dbReference type="Proteomes" id="UP000030710"/>
    </source>
</evidence>
<accession>U1NAT2</accession>
<dbReference type="Pfam" id="PF17647">
    <property type="entry name" value="DUF5518"/>
    <property type="match status" value="1"/>
</dbReference>
<dbReference type="InterPro" id="IPR040493">
    <property type="entry name" value="DUF5518"/>
</dbReference>
<keyword evidence="1" id="KW-0812">Transmembrane</keyword>
<name>U1NAT2_9EURY</name>
<proteinExistence type="predicted"/>
<keyword evidence="1" id="KW-1133">Transmembrane helix</keyword>
<sequence>MQSNSYNRSIPQVWRVAILGVIAALPATVIVNWFPYSEAGIGGGVMIIGSILAGGFAATRSVEPSAAGLRTGFLSGMIALSVFIITEGMTLMRSVSAIVFFLINVVMLLCASPFFGMIFGRVGGWIINAVAESRIKQAS</sequence>
<reference evidence="2 3" key="1">
    <citation type="journal article" date="2013" name="PLoS ONE">
        <title>Assembly-driven community genomics of a hypersaline microbial ecosystem.</title>
        <authorList>
            <person name="Podell S."/>
            <person name="Ugalde J.A."/>
            <person name="Narasingarao P."/>
            <person name="Banfield J.F."/>
            <person name="Heidelberg K.B."/>
            <person name="Allen E.E."/>
        </authorList>
    </citation>
    <scope>NUCLEOTIDE SEQUENCE [LARGE SCALE GENOMIC DNA]</scope>
    <source>
        <strain evidence="3">J07HQW2</strain>
    </source>
</reference>
<protein>
    <recommendedName>
        <fullName evidence="4">DUF5518 domain-containing protein</fullName>
    </recommendedName>
</protein>
<dbReference type="eggNOG" id="arCOG13573">
    <property type="taxonomic scope" value="Archaea"/>
</dbReference>
<evidence type="ECO:0000313" key="2">
    <source>
        <dbReference type="EMBL" id="ERG93935.1"/>
    </source>
</evidence>
<feature type="transmembrane region" description="Helical" evidence="1">
    <location>
        <begin position="71"/>
        <end position="92"/>
    </location>
</feature>
<keyword evidence="1" id="KW-0472">Membrane</keyword>
<dbReference type="RefSeq" id="WP_021053429.1">
    <property type="nucleotide sequence ID" value="NZ_KE356561.1"/>
</dbReference>
<gene>
    <name evidence="2" type="ORF">J07HQW2_00369</name>
</gene>
<dbReference type="AlphaFoldDB" id="U1NAT2"/>
<feature type="transmembrane region" description="Helical" evidence="1">
    <location>
        <begin position="98"/>
        <end position="119"/>
    </location>
</feature>
<dbReference type="EMBL" id="KE356561">
    <property type="protein sequence ID" value="ERG93935.1"/>
    <property type="molecule type" value="Genomic_DNA"/>
</dbReference>
<dbReference type="Proteomes" id="UP000030710">
    <property type="component" value="Unassembled WGS sequence"/>
</dbReference>
<evidence type="ECO:0000256" key="1">
    <source>
        <dbReference type="SAM" id="Phobius"/>
    </source>
</evidence>
<feature type="transmembrane region" description="Helical" evidence="1">
    <location>
        <begin position="40"/>
        <end position="59"/>
    </location>
</feature>